<comment type="caution">
    <text evidence="4">The sequence shown here is derived from an EMBL/GenBank/DDBJ whole genome shotgun (WGS) entry which is preliminary data.</text>
</comment>
<dbReference type="InterPro" id="IPR025724">
    <property type="entry name" value="GAG-pre-integrase_dom"/>
</dbReference>
<reference evidence="4 5" key="1">
    <citation type="journal article" date="2022" name="G3 (Bethesda)">
        <title>Whole-genome sequence and methylome profiling of the almond [Prunus dulcis (Mill.) D.A. Webb] cultivar 'Nonpareil'.</title>
        <authorList>
            <person name="D'Amico-Willman K.M."/>
            <person name="Ouma W.Z."/>
            <person name="Meulia T."/>
            <person name="Sideli G.M."/>
            <person name="Gradziel T.M."/>
            <person name="Fresnedo-Ramirez J."/>
        </authorList>
    </citation>
    <scope>NUCLEOTIDE SEQUENCE [LARGE SCALE GENOMIC DNA]</scope>
    <source>
        <strain evidence="4">Clone GOH B32 T37-40</strain>
    </source>
</reference>
<evidence type="ECO:0008006" key="6">
    <source>
        <dbReference type="Google" id="ProtNLM"/>
    </source>
</evidence>
<proteinExistence type="predicted"/>
<feature type="region of interest" description="Disordered" evidence="1">
    <location>
        <begin position="162"/>
        <end position="233"/>
    </location>
</feature>
<dbReference type="InterPro" id="IPR054722">
    <property type="entry name" value="PolX-like_BBD"/>
</dbReference>
<feature type="compositionally biased region" description="Polar residues" evidence="1">
    <location>
        <begin position="168"/>
        <end position="183"/>
    </location>
</feature>
<evidence type="ECO:0000313" key="4">
    <source>
        <dbReference type="EMBL" id="KAI5344796.1"/>
    </source>
</evidence>
<evidence type="ECO:0000313" key="5">
    <source>
        <dbReference type="Proteomes" id="UP001054821"/>
    </source>
</evidence>
<evidence type="ECO:0000259" key="3">
    <source>
        <dbReference type="Pfam" id="PF22936"/>
    </source>
</evidence>
<dbReference type="AlphaFoldDB" id="A0AAD4ZGL7"/>
<protein>
    <recommendedName>
        <fullName evidence="6">CCHC-type domain-containing protein</fullName>
    </recommendedName>
</protein>
<accession>A0AAD4ZGL7</accession>
<feature type="domain" description="GAG-pre-integrase" evidence="2">
    <location>
        <begin position="402"/>
        <end position="466"/>
    </location>
</feature>
<dbReference type="PANTHER" id="PTHR35317:SF27">
    <property type="entry name" value="RETROVIRUS-RELATED POL POLYPROTEIN FROM TRANSPOSON TNT 1-94"/>
    <property type="match status" value="1"/>
</dbReference>
<feature type="compositionally biased region" description="Basic and acidic residues" evidence="1">
    <location>
        <begin position="210"/>
        <end position="233"/>
    </location>
</feature>
<dbReference type="Pfam" id="PF22936">
    <property type="entry name" value="Pol_BBD"/>
    <property type="match status" value="1"/>
</dbReference>
<sequence>MSSEKSIESFVQPAIPKFDGHYDHWSMLMQNFLRSKEYFDLVEMRIEIPEGYLPPNMGVNEEEVQGSRKVKRAQLQAIRRDFETLQMKNGDSVNIGKAMSMANKMRIHDHKIKDNEVVEKIMRLMAPKFGYVVCSIEESNDTENMSIDKPQSSLLVHEQKLNRGGGSQEQALKASNFTESSSSRGGRGHGRGGRGRGRGGRGNQDGGRFGNRDDSKSSYVSKNDDDTQGKGKEQFDKSQVECYRCGNYGYCKNECYTKLPKEKGEKSNFIEKKEEEALLMAFYVMENFDQETWYVDTGCSNHMSGCKPSFVNLGESYRTNVSFGDMSIVIVMGKEEIQIRTKNNFIETISNVFFIPDLKTNLLSAGQFQDKGYRITIFQGECEIYDPKRGSIAMVKMSPNRLFPLKLKSVNTCMVAKENDETWLWHHRFGHLHFNGLRTLYEKKMVTGLHKIIIQTKVCEECVIAK</sequence>
<dbReference type="Pfam" id="PF14223">
    <property type="entry name" value="Retrotran_gag_2"/>
    <property type="match status" value="1"/>
</dbReference>
<feature type="compositionally biased region" description="Gly residues" evidence="1">
    <location>
        <begin position="200"/>
        <end position="209"/>
    </location>
</feature>
<evidence type="ECO:0000259" key="2">
    <source>
        <dbReference type="Pfam" id="PF13976"/>
    </source>
</evidence>
<dbReference type="EMBL" id="JAJFAZ020000002">
    <property type="protein sequence ID" value="KAI5344796.1"/>
    <property type="molecule type" value="Genomic_DNA"/>
</dbReference>
<dbReference type="PANTHER" id="PTHR35317">
    <property type="entry name" value="OS04G0629600 PROTEIN"/>
    <property type="match status" value="1"/>
</dbReference>
<dbReference type="Pfam" id="PF13976">
    <property type="entry name" value="gag_pre-integrs"/>
    <property type="match status" value="1"/>
</dbReference>
<keyword evidence="5" id="KW-1185">Reference proteome</keyword>
<gene>
    <name evidence="4" type="ORF">L3X38_012673</name>
</gene>
<organism evidence="4 5">
    <name type="scientific">Prunus dulcis</name>
    <name type="common">Almond</name>
    <name type="synonym">Amygdalus dulcis</name>
    <dbReference type="NCBI Taxonomy" id="3755"/>
    <lineage>
        <taxon>Eukaryota</taxon>
        <taxon>Viridiplantae</taxon>
        <taxon>Streptophyta</taxon>
        <taxon>Embryophyta</taxon>
        <taxon>Tracheophyta</taxon>
        <taxon>Spermatophyta</taxon>
        <taxon>Magnoliopsida</taxon>
        <taxon>eudicotyledons</taxon>
        <taxon>Gunneridae</taxon>
        <taxon>Pentapetalae</taxon>
        <taxon>rosids</taxon>
        <taxon>fabids</taxon>
        <taxon>Rosales</taxon>
        <taxon>Rosaceae</taxon>
        <taxon>Amygdaloideae</taxon>
        <taxon>Amygdaleae</taxon>
        <taxon>Prunus</taxon>
    </lineage>
</organism>
<evidence type="ECO:0000256" key="1">
    <source>
        <dbReference type="SAM" id="MobiDB-lite"/>
    </source>
</evidence>
<feature type="compositionally biased region" description="Basic residues" evidence="1">
    <location>
        <begin position="186"/>
        <end position="199"/>
    </location>
</feature>
<dbReference type="Proteomes" id="UP001054821">
    <property type="component" value="Chromosome 2"/>
</dbReference>
<name>A0AAD4ZGL7_PRUDU</name>
<feature type="domain" description="Retrovirus-related Pol polyprotein from transposon TNT 1-94-like beta-barrel" evidence="3">
    <location>
        <begin position="293"/>
        <end position="373"/>
    </location>
</feature>